<dbReference type="WBParaSite" id="scf7180000420827.g5793">
    <property type="protein sequence ID" value="scf7180000420827.g5793"/>
    <property type="gene ID" value="scf7180000420827.g5793"/>
</dbReference>
<keyword evidence="1" id="KW-0732">Signal</keyword>
<evidence type="ECO:0000313" key="2">
    <source>
        <dbReference type="Proteomes" id="UP000887560"/>
    </source>
</evidence>
<reference evidence="3" key="1">
    <citation type="submission" date="2022-11" db="UniProtKB">
        <authorList>
            <consortium name="WormBaseParasite"/>
        </authorList>
    </citation>
    <scope>IDENTIFICATION</scope>
</reference>
<evidence type="ECO:0000313" key="3">
    <source>
        <dbReference type="WBParaSite" id="scf7180000420827.g5793"/>
    </source>
</evidence>
<accession>A0A915NTK2</accession>
<evidence type="ECO:0000256" key="1">
    <source>
        <dbReference type="SAM" id="SignalP"/>
    </source>
</evidence>
<organism evidence="2 3">
    <name type="scientific">Meloidogyne floridensis</name>
    <dbReference type="NCBI Taxonomy" id="298350"/>
    <lineage>
        <taxon>Eukaryota</taxon>
        <taxon>Metazoa</taxon>
        <taxon>Ecdysozoa</taxon>
        <taxon>Nematoda</taxon>
        <taxon>Chromadorea</taxon>
        <taxon>Rhabditida</taxon>
        <taxon>Tylenchina</taxon>
        <taxon>Tylenchomorpha</taxon>
        <taxon>Tylenchoidea</taxon>
        <taxon>Meloidogynidae</taxon>
        <taxon>Meloidogyninae</taxon>
        <taxon>Meloidogyne</taxon>
    </lineage>
</organism>
<dbReference type="AlphaFoldDB" id="A0A915NTK2"/>
<dbReference type="Proteomes" id="UP000887560">
    <property type="component" value="Unplaced"/>
</dbReference>
<protein>
    <submittedName>
        <fullName evidence="3">Uncharacterized protein</fullName>
    </submittedName>
</protein>
<sequence>MVNSINIHIILFSTFLLFHSINGNQEQCVGIGISCQNNDDCCGSEKDIICKGAWFPKKGTCKKLCGLGGTPCPSTPNNQKGNCCYKCVDKRCVD</sequence>
<name>A0A915NTK2_9BILA</name>
<feature type="chain" id="PRO_5037240993" evidence="1">
    <location>
        <begin position="24"/>
        <end position="94"/>
    </location>
</feature>
<proteinExistence type="predicted"/>
<feature type="signal peptide" evidence="1">
    <location>
        <begin position="1"/>
        <end position="23"/>
    </location>
</feature>
<keyword evidence="2" id="KW-1185">Reference proteome</keyword>